<name>A0ABU1TNI9_9FLAO</name>
<dbReference type="Proteomes" id="UP001255185">
    <property type="component" value="Unassembled WGS sequence"/>
</dbReference>
<dbReference type="RefSeq" id="WP_310024924.1">
    <property type="nucleotide sequence ID" value="NZ_JAVDVI010000003.1"/>
</dbReference>
<accession>A0ABU1TNI9</accession>
<protein>
    <recommendedName>
        <fullName evidence="1">Exostosin GT47 domain-containing protein</fullName>
    </recommendedName>
</protein>
<evidence type="ECO:0000259" key="1">
    <source>
        <dbReference type="Pfam" id="PF03016"/>
    </source>
</evidence>
<sequence length="350" mass="40385">MNIYIPPIDFSTLNKKSLFVLTRPFLNPDGWGNSAAVKQQFEVSDVFAYVDRIEKATVFFIPNPINSYSKDELNAINSICMQNSIKAYGYISGDLGADFGYFDHIVFFRMGGFKSQLPSSNKSLPVSLSDHFERIYKKTAIDVRERQNRAVVGFCGHATLSSSKSVKENIKFVKENLKRFFQNPFRKDYEPLFASALERAKLLKSFEASHLVETNFIYRNNYRAGATSEEERAKTTLEYYDNIKTSDYVLCVRGAGNFSVRLYETLMMGRIPIFVNTDCLLPFGDKIQWKNHVVWVEWKNRKNIANLVAEFHSKLSDYDFKTMQLENRKLWKEQLSVASILNMIMIKDGI</sequence>
<feature type="domain" description="Exostosin GT47" evidence="1">
    <location>
        <begin position="230"/>
        <end position="309"/>
    </location>
</feature>
<gene>
    <name evidence="2" type="ORF">J2X31_000998</name>
</gene>
<keyword evidence="3" id="KW-1185">Reference proteome</keyword>
<reference evidence="2 3" key="1">
    <citation type="submission" date="2023-07" db="EMBL/GenBank/DDBJ databases">
        <title>Sorghum-associated microbial communities from plants grown in Nebraska, USA.</title>
        <authorList>
            <person name="Schachtman D."/>
        </authorList>
    </citation>
    <scope>NUCLEOTIDE SEQUENCE [LARGE SCALE GENOMIC DNA]</scope>
    <source>
        <strain evidence="2 3">3773</strain>
    </source>
</reference>
<dbReference type="Pfam" id="PF03016">
    <property type="entry name" value="Exostosin_GT47"/>
    <property type="match status" value="1"/>
</dbReference>
<organism evidence="2 3">
    <name type="scientific">Flavobacterium arsenatis</name>
    <dbReference type="NCBI Taxonomy" id="1484332"/>
    <lineage>
        <taxon>Bacteria</taxon>
        <taxon>Pseudomonadati</taxon>
        <taxon>Bacteroidota</taxon>
        <taxon>Flavobacteriia</taxon>
        <taxon>Flavobacteriales</taxon>
        <taxon>Flavobacteriaceae</taxon>
        <taxon>Flavobacterium</taxon>
    </lineage>
</organism>
<dbReference type="EMBL" id="JAVDVI010000003">
    <property type="protein sequence ID" value="MDR6966998.1"/>
    <property type="molecule type" value="Genomic_DNA"/>
</dbReference>
<proteinExistence type="predicted"/>
<dbReference type="InterPro" id="IPR004263">
    <property type="entry name" value="Exostosin"/>
</dbReference>
<evidence type="ECO:0000313" key="2">
    <source>
        <dbReference type="EMBL" id="MDR6966998.1"/>
    </source>
</evidence>
<comment type="caution">
    <text evidence="2">The sequence shown here is derived from an EMBL/GenBank/DDBJ whole genome shotgun (WGS) entry which is preliminary data.</text>
</comment>
<dbReference type="InterPro" id="IPR040911">
    <property type="entry name" value="Exostosin_GT47"/>
</dbReference>
<dbReference type="PANTHER" id="PTHR11062:SF281">
    <property type="entry name" value="EXOSTOSIN-LIKE 2"/>
    <property type="match status" value="1"/>
</dbReference>
<dbReference type="PANTHER" id="PTHR11062">
    <property type="entry name" value="EXOSTOSIN HEPARAN SULFATE GLYCOSYLTRANSFERASE -RELATED"/>
    <property type="match status" value="1"/>
</dbReference>
<evidence type="ECO:0000313" key="3">
    <source>
        <dbReference type="Proteomes" id="UP001255185"/>
    </source>
</evidence>